<dbReference type="CDD" id="cd02219">
    <property type="entry name" value="cupin_YjlB-like"/>
    <property type="match status" value="1"/>
</dbReference>
<dbReference type="OrthoDB" id="9791759at2"/>
<dbReference type="EMBL" id="BBJU01000033">
    <property type="protein sequence ID" value="GAK73213.1"/>
    <property type="molecule type" value="Genomic_DNA"/>
</dbReference>
<evidence type="ECO:0008006" key="4">
    <source>
        <dbReference type="Google" id="ProtNLM"/>
    </source>
</evidence>
<dbReference type="Proteomes" id="UP000028701">
    <property type="component" value="Unassembled WGS sequence"/>
</dbReference>
<dbReference type="eggNOG" id="COG4297">
    <property type="taxonomic scope" value="Bacteria"/>
</dbReference>
<organism evidence="2 3">
    <name type="scientific">Agrobacterium rubi TR3 = NBRC 13261</name>
    <dbReference type="NCBI Taxonomy" id="1368415"/>
    <lineage>
        <taxon>Bacteria</taxon>
        <taxon>Pseudomonadati</taxon>
        <taxon>Pseudomonadota</taxon>
        <taxon>Alphaproteobacteria</taxon>
        <taxon>Hyphomicrobiales</taxon>
        <taxon>Rhizobiaceae</taxon>
        <taxon>Rhizobium/Agrobacterium group</taxon>
        <taxon>Agrobacterium</taxon>
    </lineage>
</organism>
<dbReference type="PIRSF" id="PIRSF019307">
    <property type="entry name" value="UCP019307"/>
    <property type="match status" value="1"/>
</dbReference>
<evidence type="ECO:0000313" key="2">
    <source>
        <dbReference type="EMBL" id="GAK73213.1"/>
    </source>
</evidence>
<gene>
    <name evidence="2" type="ORF">RRU01S_33_00170</name>
</gene>
<dbReference type="InterPro" id="IPR047121">
    <property type="entry name" value="YjiB-like"/>
</dbReference>
<proteinExistence type="predicted"/>
<reference evidence="2 3" key="1">
    <citation type="submission" date="2014-08" db="EMBL/GenBank/DDBJ databases">
        <title>Whole genome shotgun sequence of Rhizobium rubi NBRC 13261.</title>
        <authorList>
            <person name="Katano-Makiyama Y."/>
            <person name="Hosoyama A."/>
            <person name="Hashimoto M."/>
            <person name="Hosoyama Y."/>
            <person name="Noguchi M."/>
            <person name="Tsuchikane K."/>
            <person name="Uohara A."/>
            <person name="Ohji S."/>
            <person name="Ichikawa N."/>
            <person name="Kimura A."/>
            <person name="Yamazoe A."/>
            <person name="Fujita N."/>
        </authorList>
    </citation>
    <scope>NUCLEOTIDE SEQUENCE [LARGE SCALE GENOMIC DNA]</scope>
    <source>
        <strain evidence="2 3">NBRC 13261</strain>
    </source>
</reference>
<name>A0A081D2R7_9HYPH</name>
<dbReference type="RefSeq" id="WP_045232638.1">
    <property type="nucleotide sequence ID" value="NZ_BBJU01000033.1"/>
</dbReference>
<dbReference type="PANTHER" id="PTHR36448:SF2">
    <property type="entry name" value="CUPIN TYPE-1 DOMAIN-CONTAINING PROTEIN"/>
    <property type="match status" value="1"/>
</dbReference>
<evidence type="ECO:0000313" key="3">
    <source>
        <dbReference type="Proteomes" id="UP000028701"/>
    </source>
</evidence>
<feature type="region of interest" description="Disordered" evidence="1">
    <location>
        <begin position="139"/>
        <end position="164"/>
    </location>
</feature>
<protein>
    <recommendedName>
        <fullName evidence="4">Cupin 2 conserved barrel domain-containing protein</fullName>
    </recommendedName>
</protein>
<dbReference type="InterPro" id="IPR014500">
    <property type="entry name" value="UCP019307_cupin"/>
</dbReference>
<accession>A0A081D2R7</accession>
<dbReference type="InterPro" id="IPR014710">
    <property type="entry name" value="RmlC-like_jellyroll"/>
</dbReference>
<comment type="caution">
    <text evidence="2">The sequence shown here is derived from an EMBL/GenBank/DDBJ whole genome shotgun (WGS) entry which is preliminary data.</text>
</comment>
<dbReference type="SUPFAM" id="SSF51182">
    <property type="entry name" value="RmlC-like cupins"/>
    <property type="match status" value="1"/>
</dbReference>
<dbReference type="PANTHER" id="PTHR36448">
    <property type="entry name" value="BLR7373 PROTEIN"/>
    <property type="match status" value="1"/>
</dbReference>
<sequence>MKTNHFMLGNSDRVPNNPNFPVVVYRQIGPYIDSAALEALFSANGWTGVWRNGVFDYHHYHSGAHEVLGIGCGHARLQIGGPDGTVLEVSQGDCLILPAGTGHKRLESSPDFQVVGAYPPEQKVDIQRSAPTEDMLARITSCPKPDTDPVHGSSAGLNDLWQSK</sequence>
<dbReference type="Gene3D" id="2.60.120.10">
    <property type="entry name" value="Jelly Rolls"/>
    <property type="match status" value="1"/>
</dbReference>
<dbReference type="InterPro" id="IPR011051">
    <property type="entry name" value="RmlC_Cupin_sf"/>
</dbReference>
<dbReference type="AlphaFoldDB" id="A0A081D2R7"/>
<evidence type="ECO:0000256" key="1">
    <source>
        <dbReference type="SAM" id="MobiDB-lite"/>
    </source>
</evidence>